<evidence type="ECO:0000256" key="7">
    <source>
        <dbReference type="SAM" id="Phobius"/>
    </source>
</evidence>
<dbReference type="PANTHER" id="PTHR11662:SF399">
    <property type="entry name" value="FI19708P1-RELATED"/>
    <property type="match status" value="1"/>
</dbReference>
<feature type="transmembrane region" description="Helical" evidence="7">
    <location>
        <begin position="65"/>
        <end position="82"/>
    </location>
</feature>
<name>A0AAN5LA07_KLEOX</name>
<dbReference type="PROSITE" id="PS50850">
    <property type="entry name" value="MFS"/>
    <property type="match status" value="1"/>
</dbReference>
<keyword evidence="3 7" id="KW-0812">Transmembrane</keyword>
<organism evidence="9 10">
    <name type="scientific">Klebsiella oxytoca</name>
    <dbReference type="NCBI Taxonomy" id="571"/>
    <lineage>
        <taxon>Bacteria</taxon>
        <taxon>Pseudomonadati</taxon>
        <taxon>Pseudomonadota</taxon>
        <taxon>Gammaproteobacteria</taxon>
        <taxon>Enterobacterales</taxon>
        <taxon>Enterobacteriaceae</taxon>
        <taxon>Klebsiella/Raoultella group</taxon>
        <taxon>Klebsiella</taxon>
    </lineage>
</organism>
<dbReference type="Proteomes" id="UP000856143">
    <property type="component" value="Unassembled WGS sequence"/>
</dbReference>
<feature type="transmembrane region" description="Helical" evidence="7">
    <location>
        <begin position="316"/>
        <end position="335"/>
    </location>
</feature>
<dbReference type="AlphaFoldDB" id="A0AAN5LA07"/>
<evidence type="ECO:0000256" key="4">
    <source>
        <dbReference type="ARBA" id="ARBA00022989"/>
    </source>
</evidence>
<dbReference type="Pfam" id="PF07690">
    <property type="entry name" value="MFS_1"/>
    <property type="match status" value="1"/>
</dbReference>
<accession>A0AAN5LA07</accession>
<comment type="similarity">
    <text evidence="6">Belongs to the major facilitator superfamily. Phthalate permease family.</text>
</comment>
<evidence type="ECO:0000256" key="5">
    <source>
        <dbReference type="ARBA" id="ARBA00023136"/>
    </source>
</evidence>
<proteinExistence type="inferred from homology"/>
<comment type="subcellular location">
    <subcellularLocation>
        <location evidence="1">Membrane</location>
        <topology evidence="1">Multi-pass membrane protein</topology>
    </subcellularLocation>
</comment>
<feature type="transmembrane region" description="Helical" evidence="7">
    <location>
        <begin position="94"/>
        <end position="121"/>
    </location>
</feature>
<feature type="transmembrane region" description="Helical" evidence="7">
    <location>
        <begin position="178"/>
        <end position="201"/>
    </location>
</feature>
<dbReference type="InterPro" id="IPR050382">
    <property type="entry name" value="MFS_Na/Anion_cotransporter"/>
</dbReference>
<dbReference type="GO" id="GO:0016020">
    <property type="term" value="C:membrane"/>
    <property type="evidence" value="ECO:0007669"/>
    <property type="project" value="UniProtKB-SubCell"/>
</dbReference>
<dbReference type="InterPro" id="IPR036259">
    <property type="entry name" value="MFS_trans_sf"/>
</dbReference>
<feature type="domain" description="Major facilitator superfamily (MFS) profile" evidence="8">
    <location>
        <begin position="28"/>
        <end position="430"/>
    </location>
</feature>
<keyword evidence="5 7" id="KW-0472">Membrane</keyword>
<evidence type="ECO:0000313" key="10">
    <source>
        <dbReference type="Proteomes" id="UP000856143"/>
    </source>
</evidence>
<dbReference type="EMBL" id="DACSEO010000050">
    <property type="protein sequence ID" value="HAT1683002.1"/>
    <property type="molecule type" value="Genomic_DNA"/>
</dbReference>
<dbReference type="GO" id="GO:0022857">
    <property type="term" value="F:transmembrane transporter activity"/>
    <property type="evidence" value="ECO:0007669"/>
    <property type="project" value="InterPro"/>
</dbReference>
<dbReference type="PANTHER" id="PTHR11662">
    <property type="entry name" value="SOLUTE CARRIER FAMILY 17"/>
    <property type="match status" value="1"/>
</dbReference>
<keyword evidence="4 7" id="KW-1133">Transmembrane helix</keyword>
<evidence type="ECO:0000256" key="3">
    <source>
        <dbReference type="ARBA" id="ARBA00022692"/>
    </source>
</evidence>
<feature type="transmembrane region" description="Helical" evidence="7">
    <location>
        <begin position="404"/>
        <end position="425"/>
    </location>
</feature>
<comment type="caution">
    <text evidence="9">The sequence shown here is derived from an EMBL/GenBank/DDBJ whole genome shotgun (WGS) entry which is preliminary data.</text>
</comment>
<feature type="transmembrane region" description="Helical" evidence="7">
    <location>
        <begin position="280"/>
        <end position="304"/>
    </location>
</feature>
<reference evidence="9" key="1">
    <citation type="journal article" date="2018" name="Genome Biol.">
        <title>SKESA: strategic k-mer extension for scrupulous assemblies.</title>
        <authorList>
            <person name="Souvorov A."/>
            <person name="Agarwala R."/>
            <person name="Lipman D.J."/>
        </authorList>
    </citation>
    <scope>NUCLEOTIDE SEQUENCE</scope>
    <source>
        <strain evidence="9">R404</strain>
    </source>
</reference>
<protein>
    <submittedName>
        <fullName evidence="9">MFS transporter</fullName>
    </submittedName>
</protein>
<sequence>MPDNSKEKALACLRTHRSPVLRKYQRLVITFLVLAGVINFFDRSALSIAGTLISKDYGFTPTEMGLIFSSFTITYALMHLPVGMILEKFGVRKVYFLCIFFWSLAQLCIGFISSYSVFIFIRLVLGAGEAPHLPTCVKVSSDWYNIKERGMPMSLTNSSSMIANIIAPPTLTLVMLSFGWHSLFIITGGAGILLAFMWAVFYKNRTQVKLTHADLEYLGEESNAAKHSVTFKEWAGLFKQRTMWGMIIGFNGVGYMAFLCLSWIPMYFEKMHGLNLKEAGFVAMIPFIAALAGMYLYGFTADHFFQKGNLITSRKWLICISMLLSAFFTVILAYSETLASALIFLSLAYLFIQFAGTGAWNLVNVATPSRMVTSVSSIQNFGGLIGGMISPALTGWILATTGSFHMAFLICATISVITAVVYVCVVCNPIEELNRSGNANQ</sequence>
<evidence type="ECO:0000313" key="9">
    <source>
        <dbReference type="EMBL" id="HAT1683002.1"/>
    </source>
</evidence>
<feature type="transmembrane region" description="Helical" evidence="7">
    <location>
        <begin position="378"/>
        <end position="398"/>
    </location>
</feature>
<keyword evidence="2" id="KW-1003">Cell membrane</keyword>
<evidence type="ECO:0000256" key="1">
    <source>
        <dbReference type="ARBA" id="ARBA00004141"/>
    </source>
</evidence>
<feature type="transmembrane region" description="Helical" evidence="7">
    <location>
        <begin position="247"/>
        <end position="268"/>
    </location>
</feature>
<dbReference type="InterPro" id="IPR020846">
    <property type="entry name" value="MFS_dom"/>
</dbReference>
<dbReference type="SUPFAM" id="SSF103473">
    <property type="entry name" value="MFS general substrate transporter"/>
    <property type="match status" value="1"/>
</dbReference>
<dbReference type="CDD" id="cd17319">
    <property type="entry name" value="MFS_ExuT_GudP_like"/>
    <property type="match status" value="1"/>
</dbReference>
<reference evidence="9" key="2">
    <citation type="submission" date="2020-11" db="EMBL/GenBank/DDBJ databases">
        <authorList>
            <consortium name="NCBI Pathogen Detection Project"/>
        </authorList>
    </citation>
    <scope>NUCLEOTIDE SEQUENCE</scope>
    <source>
        <strain evidence="9">R404</strain>
    </source>
</reference>
<feature type="transmembrane region" description="Helical" evidence="7">
    <location>
        <begin position="341"/>
        <end position="366"/>
    </location>
</feature>
<gene>
    <name evidence="9" type="ORF">I8Y21_003717</name>
</gene>
<feature type="transmembrane region" description="Helical" evidence="7">
    <location>
        <begin position="27"/>
        <end position="53"/>
    </location>
</feature>
<evidence type="ECO:0000259" key="8">
    <source>
        <dbReference type="PROSITE" id="PS50850"/>
    </source>
</evidence>
<evidence type="ECO:0000256" key="6">
    <source>
        <dbReference type="ARBA" id="ARBA00038514"/>
    </source>
</evidence>
<dbReference type="InterPro" id="IPR011701">
    <property type="entry name" value="MFS"/>
</dbReference>
<dbReference type="Gene3D" id="1.20.1250.20">
    <property type="entry name" value="MFS general substrate transporter like domains"/>
    <property type="match status" value="2"/>
</dbReference>
<evidence type="ECO:0000256" key="2">
    <source>
        <dbReference type="ARBA" id="ARBA00022475"/>
    </source>
</evidence>